<evidence type="ECO:0000313" key="2">
    <source>
        <dbReference type="EMBL" id="RCN42778.1"/>
    </source>
</evidence>
<keyword evidence="3" id="KW-1185">Reference proteome</keyword>
<accession>A0A368GGI2</accession>
<name>A0A368GGI2_ANCCA</name>
<reference evidence="2 3" key="1">
    <citation type="submission" date="2014-10" db="EMBL/GenBank/DDBJ databases">
        <title>Draft genome of the hookworm Ancylostoma caninum.</title>
        <authorList>
            <person name="Mitreva M."/>
        </authorList>
    </citation>
    <scope>NUCLEOTIDE SEQUENCE [LARGE SCALE GENOMIC DNA]</scope>
    <source>
        <strain evidence="2 3">Baltimore</strain>
    </source>
</reference>
<proteinExistence type="predicted"/>
<feature type="region of interest" description="Disordered" evidence="1">
    <location>
        <begin position="16"/>
        <end position="63"/>
    </location>
</feature>
<comment type="caution">
    <text evidence="2">The sequence shown here is derived from an EMBL/GenBank/DDBJ whole genome shotgun (WGS) entry which is preliminary data.</text>
</comment>
<organism evidence="2 3">
    <name type="scientific">Ancylostoma caninum</name>
    <name type="common">Dog hookworm</name>
    <dbReference type="NCBI Taxonomy" id="29170"/>
    <lineage>
        <taxon>Eukaryota</taxon>
        <taxon>Metazoa</taxon>
        <taxon>Ecdysozoa</taxon>
        <taxon>Nematoda</taxon>
        <taxon>Chromadorea</taxon>
        <taxon>Rhabditida</taxon>
        <taxon>Rhabditina</taxon>
        <taxon>Rhabditomorpha</taxon>
        <taxon>Strongyloidea</taxon>
        <taxon>Ancylostomatidae</taxon>
        <taxon>Ancylostomatinae</taxon>
        <taxon>Ancylostoma</taxon>
    </lineage>
</organism>
<feature type="non-terminal residue" evidence="2">
    <location>
        <position position="1"/>
    </location>
</feature>
<sequence length="152" mass="17253">LVTFLFGGILEGSSYKGGHRKEDNSRKRQRHDSSSDEEVTRSKHQSSRCESDRRSRDSRTDKDAKGFTIKALRGIRGFRRRVNLPNGVVAEDQVAVMLIFFHGRASLFQKTTNCKLVAANVTAVKTDHIMKPANGEGISWIYNTEYTYVLSW</sequence>
<gene>
    <name evidence="2" type="ORF">ANCCAN_11261</name>
</gene>
<dbReference type="AlphaFoldDB" id="A0A368GGI2"/>
<dbReference type="EMBL" id="JOJR01000180">
    <property type="protein sequence ID" value="RCN42778.1"/>
    <property type="molecule type" value="Genomic_DNA"/>
</dbReference>
<feature type="compositionally biased region" description="Basic and acidic residues" evidence="1">
    <location>
        <begin position="20"/>
        <end position="63"/>
    </location>
</feature>
<evidence type="ECO:0000256" key="1">
    <source>
        <dbReference type="SAM" id="MobiDB-lite"/>
    </source>
</evidence>
<protein>
    <submittedName>
        <fullName evidence="2">Uncharacterized protein</fullName>
    </submittedName>
</protein>
<evidence type="ECO:0000313" key="3">
    <source>
        <dbReference type="Proteomes" id="UP000252519"/>
    </source>
</evidence>
<dbReference type="Proteomes" id="UP000252519">
    <property type="component" value="Unassembled WGS sequence"/>
</dbReference>